<evidence type="ECO:0000313" key="4">
    <source>
        <dbReference type="Proteomes" id="UP000224634"/>
    </source>
</evidence>
<sequence>MAYTNVDEDEDLEDEMDDEYEERMFRQALRESIQLHKEHRRTRREVELAEQDDQKFVMRISQRTARAAEERVAREEEALLRDVLEQSAADEARVQRRRRAEREEIMRLDREFGSGLGPNGESSNARIQSDEVETGGASFLLRRTPLPPLSSSRSRPLLDNNGARDRNRNQNRDDHSQLGNNQRIRLTSGPSGTHPRSQTTSPANPQEASATIASRTGAAEAAQIERRRRRSRPRLATRSSEAGGSQRNGNRPASLWPSLNNPSTAVRSTSDIQTQDQVNVARPNPRRGMHRCQHATQPAQHVSPADYSLDEILARSRQESYPAGPFTEEGLESNHDELQAAINASAEQHRNEEEEAVERSKGIPTYEEACASQRYRPPRGGRYVFQGPNSVTLPVDGGDGDLGSPEQCIKLEVVGDMDLAEAMRIANKRFAKQRPGRRK</sequence>
<name>A0A2B7WVX9_POLH7</name>
<keyword evidence="1" id="KW-0175">Coiled coil</keyword>
<feature type="compositionally biased region" description="Low complexity" evidence="2">
    <location>
        <begin position="140"/>
        <end position="161"/>
    </location>
</feature>
<accession>A0A2B7WVX9</accession>
<feature type="region of interest" description="Disordered" evidence="2">
    <location>
        <begin position="109"/>
        <end position="306"/>
    </location>
</feature>
<evidence type="ECO:0000256" key="1">
    <source>
        <dbReference type="SAM" id="Coils"/>
    </source>
</evidence>
<feature type="compositionally biased region" description="Basic residues" evidence="2">
    <location>
        <begin position="284"/>
        <end position="293"/>
    </location>
</feature>
<dbReference type="AlphaFoldDB" id="A0A2B7WVX9"/>
<feature type="compositionally biased region" description="Basic residues" evidence="2">
    <location>
        <begin position="226"/>
        <end position="235"/>
    </location>
</feature>
<gene>
    <name evidence="3" type="ORF">AJ80_08667</name>
</gene>
<feature type="region of interest" description="Disordered" evidence="2">
    <location>
        <begin position="374"/>
        <end position="400"/>
    </location>
</feature>
<dbReference type="EMBL" id="PDNA01000210">
    <property type="protein sequence ID" value="PGH03534.1"/>
    <property type="molecule type" value="Genomic_DNA"/>
</dbReference>
<evidence type="ECO:0000313" key="3">
    <source>
        <dbReference type="EMBL" id="PGH03534.1"/>
    </source>
</evidence>
<protein>
    <submittedName>
        <fullName evidence="3">Uncharacterized protein</fullName>
    </submittedName>
</protein>
<reference evidence="3 4" key="1">
    <citation type="submission" date="2017-10" db="EMBL/GenBank/DDBJ databases">
        <title>Comparative genomics in systemic dimorphic fungi from Ajellomycetaceae.</title>
        <authorList>
            <person name="Munoz J.F."/>
            <person name="Mcewen J.G."/>
            <person name="Clay O.K."/>
            <person name="Cuomo C.A."/>
        </authorList>
    </citation>
    <scope>NUCLEOTIDE SEQUENCE [LARGE SCALE GENOMIC DNA]</scope>
    <source>
        <strain evidence="3 4">UAMH7299</strain>
    </source>
</reference>
<evidence type="ECO:0000256" key="2">
    <source>
        <dbReference type="SAM" id="MobiDB-lite"/>
    </source>
</evidence>
<organism evidence="3 4">
    <name type="scientific">Polytolypa hystricis (strain UAMH7299)</name>
    <dbReference type="NCBI Taxonomy" id="1447883"/>
    <lineage>
        <taxon>Eukaryota</taxon>
        <taxon>Fungi</taxon>
        <taxon>Dikarya</taxon>
        <taxon>Ascomycota</taxon>
        <taxon>Pezizomycotina</taxon>
        <taxon>Eurotiomycetes</taxon>
        <taxon>Eurotiomycetidae</taxon>
        <taxon>Onygenales</taxon>
        <taxon>Onygenales incertae sedis</taxon>
        <taxon>Polytolypa</taxon>
    </lineage>
</organism>
<keyword evidence="4" id="KW-1185">Reference proteome</keyword>
<dbReference type="Proteomes" id="UP000224634">
    <property type="component" value="Unassembled WGS sequence"/>
</dbReference>
<dbReference type="OrthoDB" id="4188827at2759"/>
<feature type="coiled-coil region" evidence="1">
    <location>
        <begin position="328"/>
        <end position="355"/>
    </location>
</feature>
<proteinExistence type="predicted"/>
<feature type="compositionally biased region" description="Basic and acidic residues" evidence="2">
    <location>
        <begin position="162"/>
        <end position="176"/>
    </location>
</feature>
<feature type="compositionally biased region" description="Polar residues" evidence="2">
    <location>
        <begin position="177"/>
        <end position="214"/>
    </location>
</feature>
<comment type="caution">
    <text evidence="3">The sequence shown here is derived from an EMBL/GenBank/DDBJ whole genome shotgun (WGS) entry which is preliminary data.</text>
</comment>
<feature type="compositionally biased region" description="Polar residues" evidence="2">
    <location>
        <begin position="242"/>
        <end position="278"/>
    </location>
</feature>